<proteinExistence type="predicted"/>
<evidence type="ECO:0000256" key="2">
    <source>
        <dbReference type="ARBA" id="ARBA00023125"/>
    </source>
</evidence>
<dbReference type="InterPro" id="IPR011991">
    <property type="entry name" value="ArsR-like_HTH"/>
</dbReference>
<dbReference type="RefSeq" id="WP_024905804.1">
    <property type="nucleotide sequence ID" value="NZ_CADFGU010000010.1"/>
</dbReference>
<evidence type="ECO:0000313" key="6">
    <source>
        <dbReference type="Proteomes" id="UP000033618"/>
    </source>
</evidence>
<dbReference type="PATRIC" id="fig|28092.6.peg.364"/>
<evidence type="ECO:0000256" key="3">
    <source>
        <dbReference type="ARBA" id="ARBA00023163"/>
    </source>
</evidence>
<dbReference type="PANTHER" id="PTHR30154">
    <property type="entry name" value="LEUCINE-RESPONSIVE REGULATORY PROTEIN"/>
    <property type="match status" value="1"/>
</dbReference>
<dbReference type="CDD" id="cd00090">
    <property type="entry name" value="HTH_ARSR"/>
    <property type="match status" value="1"/>
</dbReference>
<evidence type="ECO:0000259" key="4">
    <source>
        <dbReference type="PROSITE" id="PS50956"/>
    </source>
</evidence>
<dbReference type="OrthoDB" id="5476at2"/>
<dbReference type="PROSITE" id="PS50956">
    <property type="entry name" value="HTH_ASNC_2"/>
    <property type="match status" value="1"/>
</dbReference>
<keyword evidence="2" id="KW-0238">DNA-binding</keyword>
<dbReference type="GO" id="GO:0005829">
    <property type="term" value="C:cytosol"/>
    <property type="evidence" value="ECO:0007669"/>
    <property type="project" value="TreeGrafter"/>
</dbReference>
<dbReference type="Gene3D" id="3.30.70.920">
    <property type="match status" value="1"/>
</dbReference>
<name>A0A0F5K5D5_9BURK</name>
<dbReference type="STRING" id="28092.WM40_01575"/>
<dbReference type="GO" id="GO:0006355">
    <property type="term" value="P:regulation of DNA-templated transcription"/>
    <property type="evidence" value="ECO:0007669"/>
    <property type="project" value="UniProtKB-ARBA"/>
</dbReference>
<sequence length="150" mass="16656">MDDLDWKLLSLLQRNGRMTYTDLGRQVHLSVPAVTERVKRLEEGGVIESYGARINPVAAGYNVSAMIGITVPQPAKSKFLKLLESIAEVLECHHVTGADSYVIRLVALNMTDLEQLIERINLYGETRTSIVMSTPLASRGVGQPRTKRHV</sequence>
<protein>
    <submittedName>
        <fullName evidence="5">AsnC family transcriptional regulator</fullName>
    </submittedName>
</protein>
<dbReference type="PRINTS" id="PR00033">
    <property type="entry name" value="HTHASNC"/>
</dbReference>
<gene>
    <name evidence="5" type="ORF">WM40_01575</name>
</gene>
<accession>A0A0F5K5D5</accession>
<keyword evidence="1" id="KW-0805">Transcription regulation</keyword>
<dbReference type="FunFam" id="1.10.10.10:FF:000186">
    <property type="entry name" value="AsnC family transcriptional regulator"/>
    <property type="match status" value="1"/>
</dbReference>
<keyword evidence="3" id="KW-0804">Transcription</keyword>
<dbReference type="Pfam" id="PF01037">
    <property type="entry name" value="AsnC_trans_reg"/>
    <property type="match status" value="1"/>
</dbReference>
<dbReference type="SUPFAM" id="SSF46785">
    <property type="entry name" value="Winged helix' DNA-binding domain"/>
    <property type="match status" value="1"/>
</dbReference>
<feature type="domain" description="HTH asnC-type" evidence="4">
    <location>
        <begin position="1"/>
        <end position="62"/>
    </location>
</feature>
<dbReference type="Pfam" id="PF13404">
    <property type="entry name" value="HTH_AsnC-type"/>
    <property type="match status" value="1"/>
</dbReference>
<evidence type="ECO:0000313" key="5">
    <source>
        <dbReference type="EMBL" id="KKB65313.1"/>
    </source>
</evidence>
<dbReference type="Proteomes" id="UP000033618">
    <property type="component" value="Unassembled WGS sequence"/>
</dbReference>
<dbReference type="EMBL" id="LAQU01000001">
    <property type="protein sequence ID" value="KKB65313.1"/>
    <property type="molecule type" value="Genomic_DNA"/>
</dbReference>
<dbReference type="GO" id="GO:0043200">
    <property type="term" value="P:response to amino acid"/>
    <property type="evidence" value="ECO:0007669"/>
    <property type="project" value="TreeGrafter"/>
</dbReference>
<dbReference type="InterPro" id="IPR011008">
    <property type="entry name" value="Dimeric_a/b-barrel"/>
</dbReference>
<dbReference type="Gene3D" id="1.10.10.10">
    <property type="entry name" value="Winged helix-like DNA-binding domain superfamily/Winged helix DNA-binding domain"/>
    <property type="match status" value="1"/>
</dbReference>
<dbReference type="SMART" id="SM00344">
    <property type="entry name" value="HTH_ASNC"/>
    <property type="match status" value="1"/>
</dbReference>
<dbReference type="InterPro" id="IPR036390">
    <property type="entry name" value="WH_DNA-bd_sf"/>
</dbReference>
<dbReference type="InterPro" id="IPR000485">
    <property type="entry name" value="AsnC-type_HTH_dom"/>
</dbReference>
<evidence type="ECO:0000256" key="1">
    <source>
        <dbReference type="ARBA" id="ARBA00023015"/>
    </source>
</evidence>
<dbReference type="GO" id="GO:0043565">
    <property type="term" value="F:sequence-specific DNA binding"/>
    <property type="evidence" value="ECO:0007669"/>
    <property type="project" value="InterPro"/>
</dbReference>
<dbReference type="InterPro" id="IPR019887">
    <property type="entry name" value="Tscrpt_reg_AsnC/Lrp_C"/>
</dbReference>
<organism evidence="5 6">
    <name type="scientific">Robbsia andropogonis</name>
    <dbReference type="NCBI Taxonomy" id="28092"/>
    <lineage>
        <taxon>Bacteria</taxon>
        <taxon>Pseudomonadati</taxon>
        <taxon>Pseudomonadota</taxon>
        <taxon>Betaproteobacteria</taxon>
        <taxon>Burkholderiales</taxon>
        <taxon>Burkholderiaceae</taxon>
        <taxon>Robbsia</taxon>
    </lineage>
</organism>
<keyword evidence="6" id="KW-1185">Reference proteome</keyword>
<dbReference type="AlphaFoldDB" id="A0A0F5K5D5"/>
<dbReference type="SUPFAM" id="SSF54909">
    <property type="entry name" value="Dimeric alpha+beta barrel"/>
    <property type="match status" value="1"/>
</dbReference>
<dbReference type="InterPro" id="IPR019888">
    <property type="entry name" value="Tscrpt_reg_AsnC-like"/>
</dbReference>
<dbReference type="InterPro" id="IPR036388">
    <property type="entry name" value="WH-like_DNA-bd_sf"/>
</dbReference>
<reference evidence="5 6" key="1">
    <citation type="submission" date="2015-03" db="EMBL/GenBank/DDBJ databases">
        <title>Draft Genome Sequence of Burkholderia andropogonis type strain ICMP2807, isolated from Sorghum bicolor.</title>
        <authorList>
            <person name="Lopes-Santos L."/>
            <person name="Castro D.B."/>
            <person name="Ottoboni L.M."/>
            <person name="Park D."/>
            <person name="Weirc B.S."/>
            <person name="Destefano S.A."/>
        </authorList>
    </citation>
    <scope>NUCLEOTIDE SEQUENCE [LARGE SCALE GENOMIC DNA]</scope>
    <source>
        <strain evidence="5 6">ICMP2807</strain>
    </source>
</reference>
<dbReference type="PANTHER" id="PTHR30154:SF53">
    <property type="entry name" value="HTH-TYPE TRANSCRIPTIONAL REGULATOR LRPC"/>
    <property type="match status" value="1"/>
</dbReference>
<comment type="caution">
    <text evidence="5">The sequence shown here is derived from an EMBL/GenBank/DDBJ whole genome shotgun (WGS) entry which is preliminary data.</text>
</comment>